<name>A0A9D2M1P0_9FIRM</name>
<dbReference type="GO" id="GO:0003677">
    <property type="term" value="F:DNA binding"/>
    <property type="evidence" value="ECO:0007669"/>
    <property type="project" value="InterPro"/>
</dbReference>
<dbReference type="InterPro" id="IPR001387">
    <property type="entry name" value="Cro/C1-type_HTH"/>
</dbReference>
<reference evidence="2" key="2">
    <citation type="submission" date="2021-04" db="EMBL/GenBank/DDBJ databases">
        <authorList>
            <person name="Gilroy R."/>
        </authorList>
    </citation>
    <scope>NUCLEOTIDE SEQUENCE</scope>
    <source>
        <strain evidence="2">ChiBcec8-14828</strain>
    </source>
</reference>
<sequence length="68" mass="7855">MISYRPFYETLKEKGVTEYALIYKHGLPANTIHRMKHAKPITTTTLDTLCTILNCKVEDILEYLPPSE</sequence>
<protein>
    <submittedName>
        <fullName evidence="2">Helix-turn-helix transcriptional regulator</fullName>
    </submittedName>
</protein>
<dbReference type="Pfam" id="PF13443">
    <property type="entry name" value="HTH_26"/>
    <property type="match status" value="1"/>
</dbReference>
<dbReference type="InterPro" id="IPR010982">
    <property type="entry name" value="Lambda_DNA-bd_dom_sf"/>
</dbReference>
<gene>
    <name evidence="2" type="ORF">H9943_02190</name>
</gene>
<organism evidence="2 3">
    <name type="scientific">Candidatus Ruthenibacterium avium</name>
    <dbReference type="NCBI Taxonomy" id="2838751"/>
    <lineage>
        <taxon>Bacteria</taxon>
        <taxon>Bacillati</taxon>
        <taxon>Bacillota</taxon>
        <taxon>Clostridia</taxon>
        <taxon>Eubacteriales</taxon>
        <taxon>Oscillospiraceae</taxon>
        <taxon>Ruthenibacterium</taxon>
    </lineage>
</organism>
<dbReference type="Gene3D" id="1.10.260.40">
    <property type="entry name" value="lambda repressor-like DNA-binding domains"/>
    <property type="match status" value="1"/>
</dbReference>
<proteinExistence type="predicted"/>
<accession>A0A9D2M1P0</accession>
<comment type="caution">
    <text evidence="2">The sequence shown here is derived from an EMBL/GenBank/DDBJ whole genome shotgun (WGS) entry which is preliminary data.</text>
</comment>
<dbReference type="Proteomes" id="UP000824209">
    <property type="component" value="Unassembled WGS sequence"/>
</dbReference>
<dbReference type="EMBL" id="DWYA01000025">
    <property type="protein sequence ID" value="HJB39189.1"/>
    <property type="molecule type" value="Genomic_DNA"/>
</dbReference>
<dbReference type="AlphaFoldDB" id="A0A9D2M1P0"/>
<evidence type="ECO:0000259" key="1">
    <source>
        <dbReference type="Pfam" id="PF13443"/>
    </source>
</evidence>
<evidence type="ECO:0000313" key="2">
    <source>
        <dbReference type="EMBL" id="HJB39189.1"/>
    </source>
</evidence>
<feature type="domain" description="HTH cro/C1-type" evidence="1">
    <location>
        <begin position="11"/>
        <end position="65"/>
    </location>
</feature>
<dbReference type="SUPFAM" id="SSF47413">
    <property type="entry name" value="lambda repressor-like DNA-binding domains"/>
    <property type="match status" value="1"/>
</dbReference>
<reference evidence="2" key="1">
    <citation type="journal article" date="2021" name="PeerJ">
        <title>Extensive microbial diversity within the chicken gut microbiome revealed by metagenomics and culture.</title>
        <authorList>
            <person name="Gilroy R."/>
            <person name="Ravi A."/>
            <person name="Getino M."/>
            <person name="Pursley I."/>
            <person name="Horton D.L."/>
            <person name="Alikhan N.F."/>
            <person name="Baker D."/>
            <person name="Gharbi K."/>
            <person name="Hall N."/>
            <person name="Watson M."/>
            <person name="Adriaenssens E.M."/>
            <person name="Foster-Nyarko E."/>
            <person name="Jarju S."/>
            <person name="Secka A."/>
            <person name="Antonio M."/>
            <person name="Oren A."/>
            <person name="Chaudhuri R.R."/>
            <person name="La Ragione R."/>
            <person name="Hildebrand F."/>
            <person name="Pallen M.J."/>
        </authorList>
    </citation>
    <scope>NUCLEOTIDE SEQUENCE</scope>
    <source>
        <strain evidence="2">ChiBcec8-14828</strain>
    </source>
</reference>
<evidence type="ECO:0000313" key="3">
    <source>
        <dbReference type="Proteomes" id="UP000824209"/>
    </source>
</evidence>